<feature type="region of interest" description="Disordered" evidence="1">
    <location>
        <begin position="166"/>
        <end position="313"/>
    </location>
</feature>
<feature type="compositionally biased region" description="Gly residues" evidence="1">
    <location>
        <begin position="168"/>
        <end position="181"/>
    </location>
</feature>
<sequence>MDLRKHLSSLFLLIYLKCFIRHFCFSPSVENTNGSCYIPSAFKKRQYKQTSSKTFVKGKDTKFQLSLIFRKQKDQSMIRSIPSHVRKRKKKKKKKKKKADGDGEAGEKGQKGGKKKVNKKLMRRRLLKFYKMKRKNEGTEEDVFADREKYSVFDYVEDEMSGVRRDGLSGGMSGGMSGGLSGVSSVSSVSRVSQGSDGDQADPPSAAPPEGHQKEEDEGEAELRTYVDDIQGEESPERVDPTHGQDGGQDGGKDGGQDGGQDGGKDGGQDGGKDGGQDGGKDGGQDDEQPGQHNQHGEATAPAAGRKKKKKLKKLKKNMHIGKYNRKVFTYRKKVSVDDVHEYVQNKQLGEKYILQKDTLKNVFVNKPLFNFYNFYNFFQIDHVEKYNKEKVLNLIYYYIYKYKNKMETQTEYECVKTEDVVGTYERIADERKKMKHYLEFYIDMNNNRYLYMNIDQNYALKKKATDAFTVSNINKVDSMHIHNYRVVWTIRNVQEKLFWRFREMGNIPLTTSAFSFAGKKSFKLKLWLDGHKSAKKGYVSVGLKQLENYSLLEEYICLSLGGVTRGPFQYLSREYYQSCYNFCKFDELDVKNDELQLSLFVYDGVV</sequence>
<keyword evidence="2" id="KW-0732">Signal</keyword>
<accession>A0A8S4HDI9</accession>
<evidence type="ECO:0000313" key="4">
    <source>
        <dbReference type="Proteomes" id="UP000779233"/>
    </source>
</evidence>
<feature type="compositionally biased region" description="Basic and acidic residues" evidence="1">
    <location>
        <begin position="263"/>
        <end position="284"/>
    </location>
</feature>
<feature type="signal peptide" evidence="2">
    <location>
        <begin position="1"/>
        <end position="26"/>
    </location>
</feature>
<gene>
    <name evidence="3" type="ORF">PVW1_070026600</name>
</gene>
<reference evidence="3" key="1">
    <citation type="submission" date="2021-09" db="EMBL/GenBank/DDBJ databases">
        <authorList>
            <consortium name="Pathogen Informatics"/>
        </authorList>
    </citation>
    <scope>NUCLEOTIDE SEQUENCE</scope>
    <source>
        <strain evidence="3">PvW1</strain>
    </source>
</reference>
<feature type="compositionally biased region" description="Basic and acidic residues" evidence="1">
    <location>
        <begin position="211"/>
        <end position="227"/>
    </location>
</feature>
<dbReference type="VEuPathDB" id="PlasmoDB:PVPAM_070027200"/>
<dbReference type="EMBL" id="CAJZCX010000011">
    <property type="protein sequence ID" value="CAG9480583.1"/>
    <property type="molecule type" value="Genomic_DNA"/>
</dbReference>
<feature type="chain" id="PRO_5035782835" evidence="2">
    <location>
        <begin position="27"/>
        <end position="607"/>
    </location>
</feature>
<feature type="region of interest" description="Disordered" evidence="1">
    <location>
        <begin position="78"/>
        <end position="118"/>
    </location>
</feature>
<dbReference type="Proteomes" id="UP000779233">
    <property type="component" value="Unassembled WGS sequence"/>
</dbReference>
<name>A0A8S4HDI9_PLAVI</name>
<feature type="compositionally biased region" description="Basic and acidic residues" evidence="1">
    <location>
        <begin position="99"/>
        <end position="110"/>
    </location>
</feature>
<dbReference type="AlphaFoldDB" id="A0A8S4HDI9"/>
<proteinExistence type="predicted"/>
<feature type="compositionally biased region" description="Low complexity" evidence="1">
    <location>
        <begin position="182"/>
        <end position="198"/>
    </location>
</feature>
<evidence type="ECO:0000256" key="2">
    <source>
        <dbReference type="SAM" id="SignalP"/>
    </source>
</evidence>
<evidence type="ECO:0000256" key="1">
    <source>
        <dbReference type="SAM" id="MobiDB-lite"/>
    </source>
</evidence>
<organism evidence="3 4">
    <name type="scientific">Plasmodium vivax</name>
    <name type="common">malaria parasite P. vivax</name>
    <dbReference type="NCBI Taxonomy" id="5855"/>
    <lineage>
        <taxon>Eukaryota</taxon>
        <taxon>Sar</taxon>
        <taxon>Alveolata</taxon>
        <taxon>Apicomplexa</taxon>
        <taxon>Aconoidasida</taxon>
        <taxon>Haemosporida</taxon>
        <taxon>Plasmodiidae</taxon>
        <taxon>Plasmodium</taxon>
        <taxon>Plasmodium (Plasmodium)</taxon>
    </lineage>
</organism>
<comment type="caution">
    <text evidence="3">The sequence shown here is derived from an EMBL/GenBank/DDBJ whole genome shotgun (WGS) entry which is preliminary data.</text>
</comment>
<evidence type="ECO:0000313" key="3">
    <source>
        <dbReference type="EMBL" id="CAG9480583.1"/>
    </source>
</evidence>
<feature type="compositionally biased region" description="Basic residues" evidence="1">
    <location>
        <begin position="84"/>
        <end position="98"/>
    </location>
</feature>
<protein>
    <submittedName>
        <fullName evidence="3">(malaria parasite P. vivax) hypothetical protein</fullName>
    </submittedName>
</protein>